<reference evidence="3" key="1">
    <citation type="submission" date="2018-06" db="EMBL/GenBank/DDBJ databases">
        <authorList>
            <person name="Zhirakovskaya E."/>
        </authorList>
    </citation>
    <scope>NUCLEOTIDE SEQUENCE</scope>
</reference>
<dbReference type="InterPro" id="IPR025303">
    <property type="entry name" value="PdaC"/>
</dbReference>
<evidence type="ECO:0000259" key="2">
    <source>
        <dbReference type="Pfam" id="PF13739"/>
    </source>
</evidence>
<proteinExistence type="predicted"/>
<feature type="domain" description="DUF3298" evidence="1">
    <location>
        <begin position="161"/>
        <end position="235"/>
    </location>
</feature>
<evidence type="ECO:0008006" key="4">
    <source>
        <dbReference type="Google" id="ProtNLM"/>
    </source>
</evidence>
<gene>
    <name evidence="3" type="ORF">MNBD_BACTEROID03-1813</name>
</gene>
<accession>A0A3B0SXX3</accession>
<sequence>MKTVLTYLSLFLILSSCKNENKLTFEPLVLMNEACDMCPEVSIEIPKAIDRTKLSETINTALREEIISLLLFDDEIEVPSLEDALTSFKNGYLELQRLYTDESTEWEVKIDGKIVFENASVLTIELNSYLFTGGAHGYTSKQYLNFDKNKGVELENWQLFKSKADFQHFAEAMFRLQEKIPQDKPINYTGFMFEKDSFYLPENIGFTKEGIKLRYNQYEVASYADGTIELTLPYKDVKKYLSTKIKS</sequence>
<dbReference type="InterPro" id="IPR037126">
    <property type="entry name" value="PdaC/RsiV-like_sf"/>
</dbReference>
<dbReference type="Pfam" id="PF13739">
    <property type="entry name" value="PdaC"/>
    <property type="match status" value="1"/>
</dbReference>
<feature type="domain" description="Deacetylase PdaC" evidence="2">
    <location>
        <begin position="38"/>
        <end position="139"/>
    </location>
</feature>
<dbReference type="PROSITE" id="PS51257">
    <property type="entry name" value="PROKAR_LIPOPROTEIN"/>
    <property type="match status" value="1"/>
</dbReference>
<dbReference type="Gene3D" id="3.90.640.20">
    <property type="entry name" value="Heat-shock cognate protein, ATPase"/>
    <property type="match status" value="1"/>
</dbReference>
<dbReference type="InterPro" id="IPR021729">
    <property type="entry name" value="DUF3298"/>
</dbReference>
<dbReference type="AlphaFoldDB" id="A0A3B0SXX3"/>
<dbReference type="Pfam" id="PF11738">
    <property type="entry name" value="DUF3298"/>
    <property type="match status" value="1"/>
</dbReference>
<protein>
    <recommendedName>
        <fullName evidence="4">DUF3298 domain-containing protein</fullName>
    </recommendedName>
</protein>
<organism evidence="3">
    <name type="scientific">hydrothermal vent metagenome</name>
    <dbReference type="NCBI Taxonomy" id="652676"/>
    <lineage>
        <taxon>unclassified sequences</taxon>
        <taxon>metagenomes</taxon>
        <taxon>ecological metagenomes</taxon>
    </lineage>
</organism>
<dbReference type="EMBL" id="UOEL01000043">
    <property type="protein sequence ID" value="VAW10855.1"/>
    <property type="molecule type" value="Genomic_DNA"/>
</dbReference>
<evidence type="ECO:0000259" key="1">
    <source>
        <dbReference type="Pfam" id="PF11738"/>
    </source>
</evidence>
<dbReference type="Gene3D" id="3.30.565.40">
    <property type="entry name" value="Fervidobacterium nodosum Rt17-B1 like"/>
    <property type="match status" value="1"/>
</dbReference>
<name>A0A3B0SXX3_9ZZZZ</name>
<evidence type="ECO:0000313" key="3">
    <source>
        <dbReference type="EMBL" id="VAW10855.1"/>
    </source>
</evidence>